<dbReference type="OrthoDB" id="74240at2759"/>
<comment type="caution">
    <text evidence="2">The sequence shown here is derived from an EMBL/GenBank/DDBJ whole genome shotgun (WGS) entry which is preliminary data.</text>
</comment>
<reference evidence="2 3" key="1">
    <citation type="journal article" date="2018" name="G3 (Bethesda)">
        <title>Phylogenetic and Phylogenomic Definition of Rhizopus Species.</title>
        <authorList>
            <person name="Gryganskyi A.P."/>
            <person name="Golan J."/>
            <person name="Dolatabadi S."/>
            <person name="Mondo S."/>
            <person name="Robb S."/>
            <person name="Idnurm A."/>
            <person name="Muszewska A."/>
            <person name="Steczkiewicz K."/>
            <person name="Masonjones S."/>
            <person name="Liao H.L."/>
            <person name="Gajdeczka M.T."/>
            <person name="Anike F."/>
            <person name="Vuek A."/>
            <person name="Anishchenko I.M."/>
            <person name="Voigt K."/>
            <person name="de Hoog G.S."/>
            <person name="Smith M.E."/>
            <person name="Heitman J."/>
            <person name="Vilgalys R."/>
            <person name="Stajich J.E."/>
        </authorList>
    </citation>
    <scope>NUCLEOTIDE SEQUENCE [LARGE SCALE GENOMIC DNA]</scope>
    <source>
        <strain evidence="2 3">LSU 92-RS-03</strain>
    </source>
</reference>
<gene>
    <name evidence="2" type="ORF">CU098_011323</name>
</gene>
<evidence type="ECO:0000313" key="3">
    <source>
        <dbReference type="Proteomes" id="UP000253551"/>
    </source>
</evidence>
<dbReference type="InterPro" id="IPR008011">
    <property type="entry name" value="Complex1_LYR_dom"/>
</dbReference>
<proteinExistence type="predicted"/>
<dbReference type="Proteomes" id="UP000253551">
    <property type="component" value="Unassembled WGS sequence"/>
</dbReference>
<dbReference type="Pfam" id="PF05347">
    <property type="entry name" value="Complex1_LYR"/>
    <property type="match status" value="1"/>
</dbReference>
<accession>A0A367KS82</accession>
<organism evidence="2 3">
    <name type="scientific">Rhizopus stolonifer</name>
    <name type="common">Rhizopus nigricans</name>
    <dbReference type="NCBI Taxonomy" id="4846"/>
    <lineage>
        <taxon>Eukaryota</taxon>
        <taxon>Fungi</taxon>
        <taxon>Fungi incertae sedis</taxon>
        <taxon>Mucoromycota</taxon>
        <taxon>Mucoromycotina</taxon>
        <taxon>Mucoromycetes</taxon>
        <taxon>Mucorales</taxon>
        <taxon>Mucorineae</taxon>
        <taxon>Rhizopodaceae</taxon>
        <taxon>Rhizopus</taxon>
    </lineage>
</organism>
<evidence type="ECO:0000313" key="2">
    <source>
        <dbReference type="EMBL" id="RCI05036.1"/>
    </source>
</evidence>
<feature type="domain" description="Complex 1 LYR protein" evidence="1">
    <location>
        <begin position="32"/>
        <end position="76"/>
    </location>
</feature>
<evidence type="ECO:0000259" key="1">
    <source>
        <dbReference type="Pfam" id="PF05347"/>
    </source>
</evidence>
<sequence>MLPSVVRLHKAPPVPRFFKQGLSLDHFLIRSQVISLYRQIARCTKGMEKSNARELLDWARMDFERNRHETNIVKQNKFDLH</sequence>
<keyword evidence="3" id="KW-1185">Reference proteome</keyword>
<name>A0A367KS82_RHIST</name>
<dbReference type="STRING" id="4846.A0A367KS82"/>
<protein>
    <recommendedName>
        <fullName evidence="1">Complex 1 LYR protein domain-containing protein</fullName>
    </recommendedName>
</protein>
<dbReference type="EMBL" id="PJQM01000500">
    <property type="protein sequence ID" value="RCI05036.1"/>
    <property type="molecule type" value="Genomic_DNA"/>
</dbReference>
<dbReference type="AlphaFoldDB" id="A0A367KS82"/>